<evidence type="ECO:0000313" key="2">
    <source>
        <dbReference type="Proteomes" id="UP001175271"/>
    </source>
</evidence>
<dbReference type="AlphaFoldDB" id="A0AA39H927"/>
<keyword evidence="2" id="KW-1185">Reference proteome</keyword>
<accession>A0AA39H927</accession>
<proteinExistence type="predicted"/>
<evidence type="ECO:0000313" key="1">
    <source>
        <dbReference type="EMBL" id="KAK0401500.1"/>
    </source>
</evidence>
<organism evidence="1 2">
    <name type="scientific">Steinernema hermaphroditum</name>
    <dbReference type="NCBI Taxonomy" id="289476"/>
    <lineage>
        <taxon>Eukaryota</taxon>
        <taxon>Metazoa</taxon>
        <taxon>Ecdysozoa</taxon>
        <taxon>Nematoda</taxon>
        <taxon>Chromadorea</taxon>
        <taxon>Rhabditida</taxon>
        <taxon>Tylenchina</taxon>
        <taxon>Panagrolaimomorpha</taxon>
        <taxon>Strongyloidoidea</taxon>
        <taxon>Steinernematidae</taxon>
        <taxon>Steinernema</taxon>
    </lineage>
</organism>
<name>A0AA39H927_9BILA</name>
<dbReference type="Proteomes" id="UP001175271">
    <property type="component" value="Unassembled WGS sequence"/>
</dbReference>
<protein>
    <submittedName>
        <fullName evidence="1">Uncharacterized protein</fullName>
    </submittedName>
</protein>
<sequence length="121" mass="13180">MHPLLMFLQMEKSIIITEDLTSTQMDLERSPARNKPILKRRKAVESPPAIIWIAHDDTASGEADGASDVSGLGECGATMGKKRDVFDLSSYSTSSVLFCNTAVCTTCLPVLVYISTRQVEA</sequence>
<gene>
    <name evidence="1" type="ORF">QR680_015822</name>
</gene>
<dbReference type="EMBL" id="JAUCMV010000004">
    <property type="protein sequence ID" value="KAK0401500.1"/>
    <property type="molecule type" value="Genomic_DNA"/>
</dbReference>
<reference evidence="1" key="1">
    <citation type="submission" date="2023-06" db="EMBL/GenBank/DDBJ databases">
        <title>Genomic analysis of the entomopathogenic nematode Steinernema hermaphroditum.</title>
        <authorList>
            <person name="Schwarz E.M."/>
            <person name="Heppert J.K."/>
            <person name="Baniya A."/>
            <person name="Schwartz H.T."/>
            <person name="Tan C.-H."/>
            <person name="Antoshechkin I."/>
            <person name="Sternberg P.W."/>
            <person name="Goodrich-Blair H."/>
            <person name="Dillman A.R."/>
        </authorList>
    </citation>
    <scope>NUCLEOTIDE SEQUENCE</scope>
    <source>
        <strain evidence="1">PS9179</strain>
        <tissue evidence="1">Whole animal</tissue>
    </source>
</reference>
<comment type="caution">
    <text evidence="1">The sequence shown here is derived from an EMBL/GenBank/DDBJ whole genome shotgun (WGS) entry which is preliminary data.</text>
</comment>